<feature type="region of interest" description="Disordered" evidence="1">
    <location>
        <begin position="211"/>
        <end position="230"/>
    </location>
</feature>
<evidence type="ECO:0000259" key="2">
    <source>
        <dbReference type="Pfam" id="PF00501"/>
    </source>
</evidence>
<dbReference type="InterPro" id="IPR000873">
    <property type="entry name" value="AMP-dep_synth/lig_dom"/>
</dbReference>
<feature type="compositionally biased region" description="Low complexity" evidence="1">
    <location>
        <begin position="601"/>
        <end position="614"/>
    </location>
</feature>
<name>A0ABZ0QSB9_9FIRM</name>
<dbReference type="InterPro" id="IPR050237">
    <property type="entry name" value="ATP-dep_AMP-bd_enzyme"/>
</dbReference>
<dbReference type="EMBL" id="CP132508">
    <property type="protein sequence ID" value="WPD19507.1"/>
    <property type="molecule type" value="Genomic_DNA"/>
</dbReference>
<organism evidence="4 5">
    <name type="scientific">Thermaerobacter composti</name>
    <dbReference type="NCBI Taxonomy" id="554949"/>
    <lineage>
        <taxon>Bacteria</taxon>
        <taxon>Bacillati</taxon>
        <taxon>Bacillota</taxon>
        <taxon>Clostridia</taxon>
        <taxon>Eubacteriales</taxon>
        <taxon>Clostridiales Family XVII. Incertae Sedis</taxon>
        <taxon>Thermaerobacter</taxon>
    </lineage>
</organism>
<reference evidence="4 5" key="1">
    <citation type="submission" date="2023-08" db="EMBL/GenBank/DDBJ databases">
        <title>Genome sequence of Thermaerobacter compostii strain Ins1, a spore-forming filamentous bacterium isolated from a deep geothermal reservoir.</title>
        <authorList>
            <person name="Bregnard D."/>
            <person name="Gonzalez D."/>
            <person name="Junier P."/>
        </authorList>
    </citation>
    <scope>NUCLEOTIDE SEQUENCE [LARGE SCALE GENOMIC DNA]</scope>
    <source>
        <strain evidence="4 5">Ins1</strain>
    </source>
</reference>
<dbReference type="PANTHER" id="PTHR43767:SF12">
    <property type="entry name" value="AMP-DEPENDENT SYNTHETASE AND LIGASE"/>
    <property type="match status" value="1"/>
</dbReference>
<dbReference type="Gene3D" id="2.30.38.10">
    <property type="entry name" value="Luciferase, Domain 3"/>
    <property type="match status" value="1"/>
</dbReference>
<keyword evidence="4" id="KW-0436">Ligase</keyword>
<dbReference type="PANTHER" id="PTHR43767">
    <property type="entry name" value="LONG-CHAIN-FATTY-ACID--COA LIGASE"/>
    <property type="match status" value="1"/>
</dbReference>
<dbReference type="GO" id="GO:0016874">
    <property type="term" value="F:ligase activity"/>
    <property type="evidence" value="ECO:0007669"/>
    <property type="project" value="UniProtKB-KW"/>
</dbReference>
<dbReference type="Proteomes" id="UP001304683">
    <property type="component" value="Chromosome"/>
</dbReference>
<sequence>MADTVAGQAGAPREAGAASFPWLRFYPEGVRAHLDYPDMPLYGLLERAARERPEHPAVVFFNRTLTYAQLNHAADRFARALVRLGLRRGDRVALMLPNCPQFVIAYYGILKAGGVVVNHNPLYTARELEFQLNDSGCRLLIALDMTYPTVRDARPRTPLEAVILTRINEYMPGLLRLLYPLKARRDGTWPTIAPGDRVLWFQDLLAGRGGEPAARSTAEGGASRDAGEPRIPVPVDADDVALLQYTGGTTGRPKAAMLTHRNLLANALQTAEWVLQGKVDEGPRHRIMGVIPFFHVYGMTTVMNLAIAIHGTMILLPRFNVDDVLKAVARYKPTMFPGVPTMYVAILNHPRLRQYDFSSIESCVSGAAPLPLEVQERFERLTGGSLVEGYGLTEASPVTHVNPTGEGKRNGTIGIPLPDTEARIVDIETGTRVLGPGEEGELIIRGPQVMKGYWNRPEETERALRDGWLYTGDIAVMDEDGFFRIVDRKKEMIITGGYNVYPREVEEVLYQHPKVLEAAVVGVPDPYRGEMVKAFVVLKPGETATEEEIIAFCRERLAKYKVPRAVEFRSELPKSLIGKVLRRVLAEEERRRAAGGGAAGASGASAPAAPVPEGTGVQEGSDEAGRGA</sequence>
<keyword evidence="5" id="KW-1185">Reference proteome</keyword>
<accession>A0ABZ0QSB9</accession>
<dbReference type="CDD" id="cd05936">
    <property type="entry name" value="FC-FACS_FadD_like"/>
    <property type="match status" value="1"/>
</dbReference>
<feature type="domain" description="AMP-dependent synthetase/ligase" evidence="2">
    <location>
        <begin position="45"/>
        <end position="454"/>
    </location>
</feature>
<evidence type="ECO:0000313" key="5">
    <source>
        <dbReference type="Proteomes" id="UP001304683"/>
    </source>
</evidence>
<dbReference type="Gene3D" id="3.40.50.980">
    <property type="match status" value="2"/>
</dbReference>
<dbReference type="SUPFAM" id="SSF56801">
    <property type="entry name" value="Acetyl-CoA synthetase-like"/>
    <property type="match status" value="1"/>
</dbReference>
<evidence type="ECO:0000259" key="3">
    <source>
        <dbReference type="Pfam" id="PF13193"/>
    </source>
</evidence>
<dbReference type="Gene3D" id="3.30.300.30">
    <property type="match status" value="1"/>
</dbReference>
<feature type="domain" description="AMP-binding enzyme C-terminal" evidence="3">
    <location>
        <begin position="504"/>
        <end position="579"/>
    </location>
</feature>
<proteinExistence type="predicted"/>
<dbReference type="InterPro" id="IPR025110">
    <property type="entry name" value="AMP-bd_C"/>
</dbReference>
<feature type="region of interest" description="Disordered" evidence="1">
    <location>
        <begin position="592"/>
        <end position="628"/>
    </location>
</feature>
<evidence type="ECO:0000313" key="4">
    <source>
        <dbReference type="EMBL" id="WPD19507.1"/>
    </source>
</evidence>
<protein>
    <submittedName>
        <fullName evidence="4">Long-chain fatty acid--CoA ligase</fullName>
    </submittedName>
</protein>
<dbReference type="PROSITE" id="PS00455">
    <property type="entry name" value="AMP_BINDING"/>
    <property type="match status" value="1"/>
</dbReference>
<dbReference type="Pfam" id="PF00501">
    <property type="entry name" value="AMP-binding"/>
    <property type="match status" value="1"/>
</dbReference>
<dbReference type="InterPro" id="IPR020845">
    <property type="entry name" value="AMP-binding_CS"/>
</dbReference>
<gene>
    <name evidence="4" type="ORF">Q5761_02220</name>
</gene>
<dbReference type="InterPro" id="IPR045851">
    <property type="entry name" value="AMP-bd_C_sf"/>
</dbReference>
<dbReference type="Pfam" id="PF13193">
    <property type="entry name" value="AMP-binding_C"/>
    <property type="match status" value="1"/>
</dbReference>
<evidence type="ECO:0000256" key="1">
    <source>
        <dbReference type="SAM" id="MobiDB-lite"/>
    </source>
</evidence>